<gene>
    <name evidence="1" type="ORF">ES1_08920</name>
</gene>
<reference evidence="1 2" key="1">
    <citation type="submission" date="2010-03" db="EMBL/GenBank/DDBJ databases">
        <title>The genome sequence of Eubacterium siraeum V10Sc8a.</title>
        <authorList>
            <consortium name="metaHIT consortium -- http://www.metahit.eu/"/>
            <person name="Pajon A."/>
            <person name="Turner K."/>
            <person name="Parkhill J."/>
            <person name="Duncan S."/>
            <person name="Flint H."/>
        </authorList>
    </citation>
    <scope>NUCLEOTIDE SEQUENCE [LARGE SCALE GENOMIC DNA]</scope>
    <source>
        <strain evidence="1 2">V10Sc8a</strain>
    </source>
</reference>
<dbReference type="PATRIC" id="fig|717961.3.peg.994"/>
<reference evidence="1 2" key="2">
    <citation type="submission" date="2010-03" db="EMBL/GenBank/DDBJ databases">
        <authorList>
            <person name="Pajon A."/>
        </authorList>
    </citation>
    <scope>NUCLEOTIDE SEQUENCE [LARGE SCALE GENOMIC DNA]</scope>
    <source>
        <strain evidence="1 2">V10Sc8a</strain>
    </source>
</reference>
<evidence type="ECO:0000313" key="2">
    <source>
        <dbReference type="Proteomes" id="UP000007050"/>
    </source>
</evidence>
<dbReference type="BioCyc" id="ESIR717961:G136L-730-MONOMER"/>
<dbReference type="KEGG" id="esr:ES1_08920"/>
<name>D4MJN1_9FIRM</name>
<dbReference type="Proteomes" id="UP000007050">
    <property type="component" value="Chromosome"/>
</dbReference>
<organism evidence="1 2">
    <name type="scientific">[Eubacterium] siraeum V10Sc8a</name>
    <dbReference type="NCBI Taxonomy" id="717961"/>
    <lineage>
        <taxon>Bacteria</taxon>
        <taxon>Bacillati</taxon>
        <taxon>Bacillota</taxon>
        <taxon>Clostridia</taxon>
        <taxon>Eubacteriales</taxon>
        <taxon>Oscillospiraceae</taxon>
        <taxon>Oscillospiraceae incertae sedis</taxon>
    </lineage>
</organism>
<proteinExistence type="predicted"/>
<sequence length="43" mass="4694">MDGHGGCCDRFFCGEVPIKIMPIKIIVLAEYNPSVLTAEKLAI</sequence>
<dbReference type="EMBL" id="FP929059">
    <property type="protein sequence ID" value="CBL33964.1"/>
    <property type="molecule type" value="Genomic_DNA"/>
</dbReference>
<accession>D4MJN1</accession>
<protein>
    <submittedName>
        <fullName evidence="1">Uncharacterized protein</fullName>
    </submittedName>
</protein>
<evidence type="ECO:0000313" key="1">
    <source>
        <dbReference type="EMBL" id="CBL33964.1"/>
    </source>
</evidence>
<dbReference type="AlphaFoldDB" id="D4MJN1"/>
<dbReference type="HOGENOM" id="CLU_3233807_0_0_9"/>